<accession>A0A8S5RDG3</accession>
<organism evidence="1">
    <name type="scientific">virus sp. ctx9V1</name>
    <dbReference type="NCBI Taxonomy" id="2828001"/>
    <lineage>
        <taxon>Viruses</taxon>
    </lineage>
</organism>
<reference evidence="1" key="1">
    <citation type="journal article" date="2021" name="Proc. Natl. Acad. Sci. U.S.A.">
        <title>A Catalog of Tens of Thousands of Viruses from Human Metagenomes Reveals Hidden Associations with Chronic Diseases.</title>
        <authorList>
            <person name="Tisza M.J."/>
            <person name="Buck C.B."/>
        </authorList>
    </citation>
    <scope>NUCLEOTIDE SEQUENCE</scope>
    <source>
        <strain evidence="1">Ctx9V1</strain>
    </source>
</reference>
<name>A0A8S5RDG3_9VIRU</name>
<proteinExistence type="predicted"/>
<protein>
    <submittedName>
        <fullName evidence="1">Uncharacterized protein</fullName>
    </submittedName>
</protein>
<evidence type="ECO:0000313" key="1">
    <source>
        <dbReference type="EMBL" id="DAE29399.1"/>
    </source>
</evidence>
<sequence>MQVYSIINGCTSIIFDTKLTMYTICYRYTLRVNLYIRMVVILCNCNGSKLRTIVYIYCFKTL</sequence>
<dbReference type="EMBL" id="BK059093">
    <property type="protein sequence ID" value="DAE29399.1"/>
    <property type="molecule type" value="Genomic_DNA"/>
</dbReference>